<comment type="caution">
    <text evidence="1">The sequence shown here is derived from an EMBL/GenBank/DDBJ whole genome shotgun (WGS) entry which is preliminary data.</text>
</comment>
<dbReference type="Proteomes" id="UP000266497">
    <property type="component" value="Unassembled WGS sequence"/>
</dbReference>
<dbReference type="RefSeq" id="WP_117893251.1">
    <property type="nucleotide sequence ID" value="NZ_DAWDEE010000016.1"/>
</dbReference>
<gene>
    <name evidence="1" type="ORF">DWY53_14840</name>
</gene>
<proteinExistence type="predicted"/>
<evidence type="ECO:0000313" key="1">
    <source>
        <dbReference type="EMBL" id="RGR37064.1"/>
    </source>
</evidence>
<sequence length="230" mass="26915">MKKKVTVLIIDDVDQSKIIDALNKQLKRTCEFEAISIRTTDVELREDGSDHLDVIKLKERIKDLISSKHINWALTDFNLSEDDIDGIDVVEILTELRKNLKIIMYSGNRKAVVKRVLGKVKLQEATEEEIVEAVRKLMEYQIIDYVKRDEYKDKLIELINRDDEPTVHDYFLEQLRQHSEMEFKSCYAPLKGKTLGEIADMIEKQSDKRVDSWTQELVEQTIAYLVKINE</sequence>
<dbReference type="Gene3D" id="3.40.50.2300">
    <property type="match status" value="1"/>
</dbReference>
<protein>
    <submittedName>
        <fullName evidence="1">Uncharacterized protein</fullName>
    </submittedName>
</protein>
<accession>A0A395UN41</accession>
<dbReference type="AlphaFoldDB" id="A0A395UN41"/>
<reference evidence="1 2" key="1">
    <citation type="submission" date="2018-08" db="EMBL/GenBank/DDBJ databases">
        <title>A genome reference for cultivated species of the human gut microbiota.</title>
        <authorList>
            <person name="Zou Y."/>
            <person name="Xue W."/>
            <person name="Luo G."/>
        </authorList>
    </citation>
    <scope>NUCLEOTIDE SEQUENCE [LARGE SCALE GENOMIC DNA]</scope>
    <source>
        <strain evidence="1 2">AF25-30LB</strain>
    </source>
</reference>
<name>A0A395UN41_PHOVU</name>
<organism evidence="1 2">
    <name type="scientific">Phocaeicola vulgatus</name>
    <name type="common">Bacteroides vulgatus</name>
    <dbReference type="NCBI Taxonomy" id="821"/>
    <lineage>
        <taxon>Bacteria</taxon>
        <taxon>Pseudomonadati</taxon>
        <taxon>Bacteroidota</taxon>
        <taxon>Bacteroidia</taxon>
        <taxon>Bacteroidales</taxon>
        <taxon>Bacteroidaceae</taxon>
        <taxon>Phocaeicola</taxon>
    </lineage>
</organism>
<evidence type="ECO:0000313" key="2">
    <source>
        <dbReference type="Proteomes" id="UP000266497"/>
    </source>
</evidence>
<dbReference type="EMBL" id="QRUD01000044">
    <property type="protein sequence ID" value="RGR37064.1"/>
    <property type="molecule type" value="Genomic_DNA"/>
</dbReference>